<reference evidence="6" key="2">
    <citation type="journal article" date="2015" name="Fish Shellfish Immunol.">
        <title>Early steps in the European eel (Anguilla anguilla)-Vibrio vulnificus interaction in the gills: Role of the RtxA13 toxin.</title>
        <authorList>
            <person name="Callol A."/>
            <person name="Pajuelo D."/>
            <person name="Ebbesson L."/>
            <person name="Teles M."/>
            <person name="MacKenzie S."/>
            <person name="Amaro C."/>
        </authorList>
    </citation>
    <scope>NUCLEOTIDE SEQUENCE</scope>
</reference>
<comment type="catalytic activity">
    <reaction evidence="4">
        <text>ATP + H2O = ADP + phosphate + H(+)</text>
        <dbReference type="Rhea" id="RHEA:13065"/>
        <dbReference type="ChEBI" id="CHEBI:15377"/>
        <dbReference type="ChEBI" id="CHEBI:15378"/>
        <dbReference type="ChEBI" id="CHEBI:30616"/>
        <dbReference type="ChEBI" id="CHEBI:43474"/>
        <dbReference type="ChEBI" id="CHEBI:456216"/>
        <dbReference type="EC" id="3.6.4.13"/>
    </reaction>
</comment>
<accession>A0A0E9WC34</accession>
<evidence type="ECO:0000256" key="1">
    <source>
        <dbReference type="ARBA" id="ARBA00012552"/>
    </source>
</evidence>
<dbReference type="InterPro" id="IPR059023">
    <property type="entry name" value="RNA_hel_CTD"/>
</dbReference>
<evidence type="ECO:0000259" key="5">
    <source>
        <dbReference type="Pfam" id="PF26026"/>
    </source>
</evidence>
<reference evidence="6" key="1">
    <citation type="submission" date="2014-11" db="EMBL/GenBank/DDBJ databases">
        <authorList>
            <person name="Amaro Gonzalez C."/>
        </authorList>
    </citation>
    <scope>NUCLEOTIDE SEQUENCE</scope>
</reference>
<evidence type="ECO:0000256" key="2">
    <source>
        <dbReference type="ARBA" id="ARBA00022801"/>
    </source>
</evidence>
<dbReference type="AlphaFoldDB" id="A0A0E9WC34"/>
<keyword evidence="3" id="KW-0347">Helicase</keyword>
<evidence type="ECO:0000256" key="3">
    <source>
        <dbReference type="ARBA" id="ARBA00022806"/>
    </source>
</evidence>
<evidence type="ECO:0000313" key="6">
    <source>
        <dbReference type="EMBL" id="JAH87140.1"/>
    </source>
</evidence>
<sequence length="76" mass="8979">MLLFGGDIDVQHRERLISLDGWIYFQAPVRIGVIFKHLRKLIDSLLEKKLENPKMNLEDEKTIQLIMELIKMENTV</sequence>
<dbReference type="EMBL" id="GBXM01021437">
    <property type="protein sequence ID" value="JAH87140.1"/>
    <property type="molecule type" value="Transcribed_RNA"/>
</dbReference>
<keyword evidence="3" id="KW-0067">ATP-binding</keyword>
<keyword evidence="3" id="KW-0547">Nucleotide-binding</keyword>
<feature type="domain" description="RNA helicase C-terminal" evidence="5">
    <location>
        <begin position="15"/>
        <end position="71"/>
    </location>
</feature>
<keyword evidence="2" id="KW-0378">Hydrolase</keyword>
<evidence type="ECO:0000256" key="4">
    <source>
        <dbReference type="ARBA" id="ARBA00047984"/>
    </source>
</evidence>
<name>A0A0E9WC34_ANGAN</name>
<proteinExistence type="predicted"/>
<dbReference type="Pfam" id="PF26026">
    <property type="entry name" value="RNA_hel_CTD"/>
    <property type="match status" value="1"/>
</dbReference>
<protein>
    <recommendedName>
        <fullName evidence="1">RNA helicase</fullName>
        <ecNumber evidence="1">3.6.4.13</ecNumber>
    </recommendedName>
</protein>
<organism evidence="6">
    <name type="scientific">Anguilla anguilla</name>
    <name type="common">European freshwater eel</name>
    <name type="synonym">Muraena anguilla</name>
    <dbReference type="NCBI Taxonomy" id="7936"/>
    <lineage>
        <taxon>Eukaryota</taxon>
        <taxon>Metazoa</taxon>
        <taxon>Chordata</taxon>
        <taxon>Craniata</taxon>
        <taxon>Vertebrata</taxon>
        <taxon>Euteleostomi</taxon>
        <taxon>Actinopterygii</taxon>
        <taxon>Neopterygii</taxon>
        <taxon>Teleostei</taxon>
        <taxon>Anguilliformes</taxon>
        <taxon>Anguillidae</taxon>
        <taxon>Anguilla</taxon>
    </lineage>
</organism>
<dbReference type="EC" id="3.6.4.13" evidence="1"/>